<name>A0ABU2C070_9ACTN</name>
<feature type="domain" description="Amidase" evidence="3">
    <location>
        <begin position="27"/>
        <end position="453"/>
    </location>
</feature>
<accession>A0ABU2C070</accession>
<dbReference type="PANTHER" id="PTHR11895:SF7">
    <property type="entry name" value="GLUTAMYL-TRNA(GLN) AMIDOTRANSFERASE SUBUNIT A, MITOCHONDRIAL"/>
    <property type="match status" value="1"/>
</dbReference>
<dbReference type="RefSeq" id="WP_310305184.1">
    <property type="nucleotide sequence ID" value="NZ_BAAAPS010000005.1"/>
</dbReference>
<dbReference type="EC" id="3.5.1.4" evidence="4"/>
<dbReference type="EMBL" id="JAVDYG010000001">
    <property type="protein sequence ID" value="MDR7364046.1"/>
    <property type="molecule type" value="Genomic_DNA"/>
</dbReference>
<dbReference type="NCBIfam" id="NF009119">
    <property type="entry name" value="PRK12470.1"/>
    <property type="match status" value="1"/>
</dbReference>
<sequence>MTDELLWSGVSGQATAVAAGEVSAAALLEATLARIEQVDPTLHAFTVVAADAARAEAAARDAAQAAGEPLGPLHGVPVAIKDENDVAGLVTSFGGHGNSEPVAEDGEATRLLREAGAVVVGKTNLPEFGQFPFTESERFGNTLNPWDTSRTPGGSSGGTAAAVASGMVAAAIGGDGGGSIRIPSACCGLFGLKPTRGRVSASPWPDLWGSLGVIGPLTRSVLDSALVYDVLRDRVTPTDRWRAPDSTSFVDAARSGGDGSAPRLRIGWTPRSTVPGVKPSAEQAQALRETVTLLGDLGHEVVEVAPRYPDVTAAFLPQLFGAVREETRRVQHPDRLEKRTREMARLGVWATPRVVAAAERRGERIAEIVDARVFGLVDVLLTPTIPGLPPPVGAVEGRSAVPSLLASTPMVGYCAIWNVTGHPAAAVPAGLSPDDLPTSVQLVARRGAETTLLALAAEIEKARPWAGRRPVVS</sequence>
<dbReference type="PROSITE" id="PS00571">
    <property type="entry name" value="AMIDASES"/>
    <property type="match status" value="1"/>
</dbReference>
<dbReference type="Proteomes" id="UP001183648">
    <property type="component" value="Unassembled WGS sequence"/>
</dbReference>
<dbReference type="Gene3D" id="3.90.1300.10">
    <property type="entry name" value="Amidase signature (AS) domain"/>
    <property type="match status" value="1"/>
</dbReference>
<dbReference type="Pfam" id="PF01425">
    <property type="entry name" value="Amidase"/>
    <property type="match status" value="1"/>
</dbReference>
<evidence type="ECO:0000313" key="4">
    <source>
        <dbReference type="EMBL" id="MDR7364046.1"/>
    </source>
</evidence>
<dbReference type="InterPro" id="IPR000120">
    <property type="entry name" value="Amidase"/>
</dbReference>
<dbReference type="GO" id="GO:0004040">
    <property type="term" value="F:amidase activity"/>
    <property type="evidence" value="ECO:0007669"/>
    <property type="project" value="UniProtKB-EC"/>
</dbReference>
<protein>
    <submittedName>
        <fullName evidence="4">Amidase</fullName>
        <ecNumber evidence="4">3.5.1.4</ecNumber>
    </submittedName>
</protein>
<feature type="region of interest" description="Disordered" evidence="2">
    <location>
        <begin position="252"/>
        <end position="278"/>
    </location>
</feature>
<evidence type="ECO:0000259" key="3">
    <source>
        <dbReference type="Pfam" id="PF01425"/>
    </source>
</evidence>
<keyword evidence="5" id="KW-1185">Reference proteome</keyword>
<evidence type="ECO:0000256" key="2">
    <source>
        <dbReference type="SAM" id="MobiDB-lite"/>
    </source>
</evidence>
<organism evidence="4 5">
    <name type="scientific">Nocardioides marmoribigeumensis</name>
    <dbReference type="NCBI Taxonomy" id="433649"/>
    <lineage>
        <taxon>Bacteria</taxon>
        <taxon>Bacillati</taxon>
        <taxon>Actinomycetota</taxon>
        <taxon>Actinomycetes</taxon>
        <taxon>Propionibacteriales</taxon>
        <taxon>Nocardioidaceae</taxon>
        <taxon>Nocardioides</taxon>
    </lineage>
</organism>
<gene>
    <name evidence="4" type="ORF">J2S63_003599</name>
</gene>
<comment type="similarity">
    <text evidence="1">Belongs to the amidase family.</text>
</comment>
<keyword evidence="4" id="KW-0378">Hydrolase</keyword>
<dbReference type="InterPro" id="IPR020556">
    <property type="entry name" value="Amidase_CS"/>
</dbReference>
<dbReference type="PANTHER" id="PTHR11895">
    <property type="entry name" value="TRANSAMIDASE"/>
    <property type="match status" value="1"/>
</dbReference>
<evidence type="ECO:0000313" key="5">
    <source>
        <dbReference type="Proteomes" id="UP001183648"/>
    </source>
</evidence>
<comment type="caution">
    <text evidence="4">The sequence shown here is derived from an EMBL/GenBank/DDBJ whole genome shotgun (WGS) entry which is preliminary data.</text>
</comment>
<dbReference type="SUPFAM" id="SSF75304">
    <property type="entry name" value="Amidase signature (AS) enzymes"/>
    <property type="match status" value="1"/>
</dbReference>
<dbReference type="InterPro" id="IPR023631">
    <property type="entry name" value="Amidase_dom"/>
</dbReference>
<dbReference type="InterPro" id="IPR036928">
    <property type="entry name" value="AS_sf"/>
</dbReference>
<evidence type="ECO:0000256" key="1">
    <source>
        <dbReference type="ARBA" id="ARBA00009199"/>
    </source>
</evidence>
<reference evidence="4 5" key="1">
    <citation type="submission" date="2023-07" db="EMBL/GenBank/DDBJ databases">
        <title>Sequencing the genomes of 1000 actinobacteria strains.</title>
        <authorList>
            <person name="Klenk H.-P."/>
        </authorList>
    </citation>
    <scope>NUCLEOTIDE SEQUENCE [LARGE SCALE GENOMIC DNA]</scope>
    <source>
        <strain evidence="4 5">DSM 19426</strain>
    </source>
</reference>
<proteinExistence type="inferred from homology"/>